<reference evidence="7" key="2">
    <citation type="submission" date="2020-05" db="EMBL/GenBank/DDBJ databases">
        <authorList>
            <person name="Brown S."/>
            <person name="Huntemann M."/>
            <person name="Clum A."/>
            <person name="Spunde A."/>
            <person name="Palaniappan K."/>
            <person name="Ritter S."/>
            <person name="Mikhailova N."/>
            <person name="Chen I.-M."/>
            <person name="Stamatis D."/>
            <person name="Reddy T."/>
            <person name="O'Malley R."/>
            <person name="Daum C."/>
            <person name="Shapiro N."/>
            <person name="Ivanova N."/>
            <person name="Kyrpides N."/>
            <person name="Woyke T."/>
        </authorList>
    </citation>
    <scope>NUCLEOTIDE SEQUENCE</scope>
    <source>
        <strain evidence="7">DJ080</strain>
    </source>
</reference>
<dbReference type="EMBL" id="JABSWW010000001">
    <property type="protein sequence ID" value="NRT90873.1"/>
    <property type="molecule type" value="Genomic_DNA"/>
</dbReference>
<organism evidence="8 10">
    <name type="scientific">Clostridium beijerinckii</name>
    <name type="common">Clostridium MP</name>
    <dbReference type="NCBI Taxonomy" id="1520"/>
    <lineage>
        <taxon>Bacteria</taxon>
        <taxon>Bacillati</taxon>
        <taxon>Bacillota</taxon>
        <taxon>Clostridia</taxon>
        <taxon>Eubacteriales</taxon>
        <taxon>Clostridiaceae</taxon>
        <taxon>Clostridium</taxon>
    </lineage>
</organism>
<name>A0A1S8P8Q7_CLOBE</name>
<evidence type="ECO:0000256" key="2">
    <source>
        <dbReference type="ARBA" id="ARBA00022553"/>
    </source>
</evidence>
<keyword evidence="8" id="KW-0418">Kinase</keyword>
<dbReference type="PROSITE" id="PS50885">
    <property type="entry name" value="HAMP"/>
    <property type="match status" value="1"/>
</dbReference>
<proteinExistence type="predicted"/>
<keyword evidence="4" id="KW-0472">Membrane</keyword>
<gene>
    <name evidence="7" type="ORF">B0H41_004552</name>
    <name evidence="8" type="ORF">BCD95_000793</name>
    <name evidence="6" type="ORF">HF849_14170</name>
</gene>
<evidence type="ECO:0000313" key="7">
    <source>
        <dbReference type="EMBL" id="NRT90873.1"/>
    </source>
</evidence>
<dbReference type="EMBL" id="JABTDW010000001">
    <property type="protein sequence ID" value="NSB12534.1"/>
    <property type="molecule type" value="Genomic_DNA"/>
</dbReference>
<dbReference type="Proteomes" id="UP000822184">
    <property type="component" value="Unassembled WGS sequence"/>
</dbReference>
<dbReference type="InterPro" id="IPR010559">
    <property type="entry name" value="Sig_transdc_His_kin_internal"/>
</dbReference>
<accession>A0A1S8P8Q7</accession>
<dbReference type="PANTHER" id="PTHR34220">
    <property type="entry name" value="SENSOR HISTIDINE KINASE YPDA"/>
    <property type="match status" value="1"/>
</dbReference>
<protein>
    <submittedName>
        <fullName evidence="6 8">Sensor histidine kinase</fullName>
        <ecNumber evidence="8">2.7.13.3</ecNumber>
    </submittedName>
</protein>
<evidence type="ECO:0000256" key="1">
    <source>
        <dbReference type="ARBA" id="ARBA00004370"/>
    </source>
</evidence>
<evidence type="ECO:0000256" key="4">
    <source>
        <dbReference type="SAM" id="Phobius"/>
    </source>
</evidence>
<reference evidence="8" key="3">
    <citation type="submission" date="2020-06" db="EMBL/GenBank/DDBJ databases">
        <title>Genomic insights into acetone-butanol-ethanol (ABE) fermentation by sequencing solventogenic clostridia strains.</title>
        <authorList>
            <person name="Brown S."/>
        </authorList>
    </citation>
    <scope>NUCLEOTIDE SEQUENCE</scope>
    <source>
        <strain evidence="8">DJ123</strain>
    </source>
</reference>
<dbReference type="AlphaFoldDB" id="A0A1S8P8Q7"/>
<keyword evidence="4" id="KW-1133">Transmembrane helix</keyword>
<keyword evidence="3 8" id="KW-0808">Transferase</keyword>
<dbReference type="Gene3D" id="3.30.565.10">
    <property type="entry name" value="Histidine kinase-like ATPase, C-terminal domain"/>
    <property type="match status" value="1"/>
</dbReference>
<dbReference type="SUPFAM" id="SSF55874">
    <property type="entry name" value="ATPase domain of HSP90 chaperone/DNA topoisomerase II/histidine kinase"/>
    <property type="match status" value="1"/>
</dbReference>
<dbReference type="GO" id="GO:0016020">
    <property type="term" value="C:membrane"/>
    <property type="evidence" value="ECO:0007669"/>
    <property type="project" value="UniProtKB-SubCell"/>
</dbReference>
<dbReference type="EC" id="2.7.13.3" evidence="8"/>
<feature type="transmembrane region" description="Helical" evidence="4">
    <location>
        <begin position="288"/>
        <end position="307"/>
    </location>
</feature>
<dbReference type="EMBL" id="JABAGD010000024">
    <property type="protein sequence ID" value="NMF05873.1"/>
    <property type="molecule type" value="Genomic_DNA"/>
</dbReference>
<evidence type="ECO:0000313" key="9">
    <source>
        <dbReference type="Proteomes" id="UP000587880"/>
    </source>
</evidence>
<dbReference type="InterPro" id="IPR050640">
    <property type="entry name" value="Bact_2-comp_sensor_kinase"/>
</dbReference>
<dbReference type="Proteomes" id="UP000587880">
    <property type="component" value="Unassembled WGS sequence"/>
</dbReference>
<dbReference type="GO" id="GO:0000155">
    <property type="term" value="F:phosphorelay sensor kinase activity"/>
    <property type="evidence" value="ECO:0007669"/>
    <property type="project" value="InterPro"/>
</dbReference>
<dbReference type="Pfam" id="PF06580">
    <property type="entry name" value="His_kinase"/>
    <property type="match status" value="1"/>
</dbReference>
<evidence type="ECO:0000256" key="3">
    <source>
        <dbReference type="ARBA" id="ARBA00022679"/>
    </source>
</evidence>
<comment type="caution">
    <text evidence="8">The sequence shown here is derived from an EMBL/GenBank/DDBJ whole genome shotgun (WGS) entry which is preliminary data.</text>
</comment>
<evidence type="ECO:0000313" key="10">
    <source>
        <dbReference type="Proteomes" id="UP000822184"/>
    </source>
</evidence>
<dbReference type="Gene3D" id="6.10.340.10">
    <property type="match status" value="1"/>
</dbReference>
<dbReference type="Proteomes" id="UP001193748">
    <property type="component" value="Unassembled WGS sequence"/>
</dbReference>
<feature type="domain" description="HAMP" evidence="5">
    <location>
        <begin position="309"/>
        <end position="362"/>
    </location>
</feature>
<feature type="transmembrane region" description="Helical" evidence="4">
    <location>
        <begin position="17"/>
        <end position="39"/>
    </location>
</feature>
<sequence>MKNFKILNDYSIRSKLLLIYLICVLVPMIVTNSIFYITIRNSEEKEQRINMEHSIDRVKYNLGAVFDDCVLVSDHLYRDLTLNEFITKRYDNLLTYYDRYIYLLQNNVIKYYYRSQHVYQVTIFTDNNTISDSDNFIKLTPQIRNSEWYKQFKDNKEAMIISVFYDKDKKYSINNMARTISIIRKLDNFDKTHENILRIDIDYNIILNDIFNEKMEDNLYICNKDFVLFSNQKSGVGADEFDSINSINEENVKLNDFYKFKALNEKWNIIITEKDVNPFSKITEKKELFIGLVILNLLLPTIIIALISHSIGNRITLLNIYLRKVENEEFSTIDEYGYGKDEIGNLIRSYNLMVLRIKELIEVVFKRDAEKQRLELAKKQAELKALQSQVNPHFMFNTLESIRMRSLIKGEDETAEIIENLSALLRKTINWGEDYITIEDELLFVENYLQIQKYRFGDKLSFDFYVTEKCKSIRIPKLSILSFVENACVHGIEEVSHNASINIAIFKYDNNLIIEISDTGIGMDEGKLNSIREKLNNAEIDTLNNSKSTGVLNTYMRLQMYCNNSMKFEIDSKLREGTEVTMQICLDELKLNG</sequence>
<keyword evidence="2" id="KW-0597">Phosphoprotein</keyword>
<dbReference type="PANTHER" id="PTHR34220:SF7">
    <property type="entry name" value="SENSOR HISTIDINE KINASE YPDA"/>
    <property type="match status" value="1"/>
</dbReference>
<reference evidence="7" key="4">
    <citation type="journal article" date="2022" name="Nat. Biotechnol.">
        <title>Carbon-negative production of acetone and isopropanol by gas fermentation at industrial pilot scale.</title>
        <authorList>
            <person name="Liew F.E."/>
            <person name="Nogle R."/>
            <person name="Abdalla T."/>
            <person name="Rasor B.J."/>
            <person name="Canter C."/>
            <person name="Jensen R.O."/>
            <person name="Wang L."/>
            <person name="Strutz J."/>
            <person name="Chirania P."/>
            <person name="De Tissera S."/>
            <person name="Mueller A.P."/>
            <person name="Ruan Z."/>
            <person name="Gao A."/>
            <person name="Tran L."/>
            <person name="Engle N.L."/>
            <person name="Bromley J.C."/>
            <person name="Daniell J."/>
            <person name="Conrado R."/>
            <person name="Tschaplinski T.J."/>
            <person name="Giannone R.J."/>
            <person name="Hettich R.L."/>
            <person name="Karim A.S."/>
            <person name="Simpson S.D."/>
            <person name="Brown S.D."/>
            <person name="Leang C."/>
            <person name="Jewett M.C."/>
            <person name="Kopke M."/>
        </authorList>
    </citation>
    <scope>NUCLEOTIDE SEQUENCE</scope>
    <source>
        <strain evidence="7">DJ080</strain>
    </source>
</reference>
<dbReference type="InterPro" id="IPR003660">
    <property type="entry name" value="HAMP_dom"/>
</dbReference>
<dbReference type="InterPro" id="IPR036890">
    <property type="entry name" value="HATPase_C_sf"/>
</dbReference>
<evidence type="ECO:0000313" key="6">
    <source>
        <dbReference type="EMBL" id="NMF05873.1"/>
    </source>
</evidence>
<evidence type="ECO:0000259" key="5">
    <source>
        <dbReference type="PROSITE" id="PS50885"/>
    </source>
</evidence>
<keyword evidence="4" id="KW-0812">Transmembrane</keyword>
<reference evidence="6 9" key="1">
    <citation type="submission" date="2020-04" db="EMBL/GenBank/DDBJ databases">
        <authorList>
            <person name="Hitch T.C.A."/>
            <person name="Wylensek D."/>
            <person name="Clavel T."/>
        </authorList>
    </citation>
    <scope>NUCLEOTIDE SEQUENCE [LARGE SCALE GENOMIC DNA]</scope>
    <source>
        <strain evidence="6 9">WB01_NA02</strain>
    </source>
</reference>
<dbReference type="RefSeq" id="WP_077856052.1">
    <property type="nucleotide sequence ID" value="NZ_JABAGD010000024.1"/>
</dbReference>
<evidence type="ECO:0000313" key="8">
    <source>
        <dbReference type="EMBL" id="NSB12534.1"/>
    </source>
</evidence>
<comment type="subcellular location">
    <subcellularLocation>
        <location evidence="1">Membrane</location>
    </subcellularLocation>
</comment>